<accession>A0A383VK75</accession>
<sequence>MLWMHQSGAVDDLRMVCGSGLAIVFLGVGQQLTQDEAGTPLKINCSKVPKSFVAVGYSAVTGAAVDAVNFVMAAVPAGNSTAAGTTAPPGSPAAAPASPSAAAAAPTGLFLPVTSTSASPPLPSPAAAAEAAPAAPAPQPAAAAPPAARQPQPAAAAAPPTPSPLAALAATTLATAAAPGIAAAPPPPPKPAAEESPSKLSTGVIVGIVASSLVGLSAIITIAYNLWKWANKHRLVAAKQLAQRKAAAVQLPQVSVPREGPLRQGKDGSLLPRSMTAAV</sequence>
<organism evidence="3 4">
    <name type="scientific">Tetradesmus obliquus</name>
    <name type="common">Green alga</name>
    <name type="synonym">Acutodesmus obliquus</name>
    <dbReference type="NCBI Taxonomy" id="3088"/>
    <lineage>
        <taxon>Eukaryota</taxon>
        <taxon>Viridiplantae</taxon>
        <taxon>Chlorophyta</taxon>
        <taxon>core chlorophytes</taxon>
        <taxon>Chlorophyceae</taxon>
        <taxon>CS clade</taxon>
        <taxon>Sphaeropleales</taxon>
        <taxon>Scenedesmaceae</taxon>
        <taxon>Tetradesmus</taxon>
    </lineage>
</organism>
<evidence type="ECO:0000256" key="2">
    <source>
        <dbReference type="SAM" id="Phobius"/>
    </source>
</evidence>
<proteinExistence type="predicted"/>
<keyword evidence="2" id="KW-0472">Membrane</keyword>
<dbReference type="AlphaFoldDB" id="A0A383VK75"/>
<dbReference type="EMBL" id="FNXT01000540">
    <property type="protein sequence ID" value="SZX65074.1"/>
    <property type="molecule type" value="Genomic_DNA"/>
</dbReference>
<evidence type="ECO:0000256" key="1">
    <source>
        <dbReference type="SAM" id="MobiDB-lite"/>
    </source>
</evidence>
<keyword evidence="4" id="KW-1185">Reference proteome</keyword>
<name>A0A383VK75_TETOB</name>
<feature type="compositionally biased region" description="Low complexity" evidence="1">
    <location>
        <begin position="125"/>
        <end position="162"/>
    </location>
</feature>
<feature type="region of interest" description="Disordered" evidence="1">
    <location>
        <begin position="258"/>
        <end position="279"/>
    </location>
</feature>
<protein>
    <submittedName>
        <fullName evidence="3">Uncharacterized protein</fullName>
    </submittedName>
</protein>
<dbReference type="Proteomes" id="UP000256970">
    <property type="component" value="Unassembled WGS sequence"/>
</dbReference>
<feature type="region of interest" description="Disordered" evidence="1">
    <location>
        <begin position="115"/>
        <end position="162"/>
    </location>
</feature>
<evidence type="ECO:0000313" key="4">
    <source>
        <dbReference type="Proteomes" id="UP000256970"/>
    </source>
</evidence>
<feature type="transmembrane region" description="Helical" evidence="2">
    <location>
        <begin position="204"/>
        <end position="227"/>
    </location>
</feature>
<evidence type="ECO:0000313" key="3">
    <source>
        <dbReference type="EMBL" id="SZX65074.1"/>
    </source>
</evidence>
<gene>
    <name evidence="3" type="ORF">BQ4739_LOCUS5532</name>
</gene>
<keyword evidence="2" id="KW-1133">Transmembrane helix</keyword>
<reference evidence="3 4" key="1">
    <citation type="submission" date="2016-10" db="EMBL/GenBank/DDBJ databases">
        <authorList>
            <person name="Cai Z."/>
        </authorList>
    </citation>
    <scope>NUCLEOTIDE SEQUENCE [LARGE SCALE GENOMIC DNA]</scope>
</reference>
<keyword evidence="2" id="KW-0812">Transmembrane</keyword>